<keyword evidence="4" id="KW-1185">Reference proteome</keyword>
<dbReference type="AlphaFoldDB" id="J9D4T4"/>
<evidence type="ECO:0000313" key="4">
    <source>
        <dbReference type="Proteomes" id="UP000003163"/>
    </source>
</evidence>
<organism evidence="3 4">
    <name type="scientific">Edhazardia aedis (strain USNM 41457)</name>
    <name type="common">Microsporidian parasite</name>
    <dbReference type="NCBI Taxonomy" id="1003232"/>
    <lineage>
        <taxon>Eukaryota</taxon>
        <taxon>Fungi</taxon>
        <taxon>Fungi incertae sedis</taxon>
        <taxon>Microsporidia</taxon>
        <taxon>Edhazardia</taxon>
    </lineage>
</organism>
<evidence type="ECO:0000313" key="3">
    <source>
        <dbReference type="EMBL" id="EJW02826.1"/>
    </source>
</evidence>
<reference evidence="4" key="2">
    <citation type="submission" date="2015-07" db="EMBL/GenBank/DDBJ databases">
        <title>Contrasting host-pathogen interactions and genome evolution in two generalist and specialist microsporidian pathogens of mosquitoes.</title>
        <authorList>
            <consortium name="The Broad Institute Genomics Platform"/>
            <consortium name="The Broad Institute Genome Sequencing Center for Infectious Disease"/>
            <person name="Cuomo C.A."/>
            <person name="Sanscrainte N.D."/>
            <person name="Goldberg J.M."/>
            <person name="Heiman D."/>
            <person name="Young S."/>
            <person name="Zeng Q."/>
            <person name="Becnel J.J."/>
            <person name="Birren B.W."/>
        </authorList>
    </citation>
    <scope>NUCLEOTIDE SEQUENCE [LARGE SCALE GENOMIC DNA]</scope>
    <source>
        <strain evidence="4">USNM 41457</strain>
    </source>
</reference>
<dbReference type="EMBL" id="AFBI03000054">
    <property type="protein sequence ID" value="EJW02826.1"/>
    <property type="molecule type" value="Genomic_DNA"/>
</dbReference>
<feature type="coiled-coil region" evidence="1">
    <location>
        <begin position="469"/>
        <end position="517"/>
    </location>
</feature>
<name>J9D4T4_EDHAE</name>
<feature type="compositionally biased region" description="Low complexity" evidence="2">
    <location>
        <begin position="8"/>
        <end position="24"/>
    </location>
</feature>
<sequence>MICSDQSNDFNTLNENTSNNNSENTFQNSQDTLIHKMLPESCNLPDDIFDLTVGTVCSDTEKYTKTVTNFKDLLLKIISIYNQYNQNIYMAQPNSIINVLNSRKALLHCLATICVNFYSLISALKTLFLQYNCDQELCYQFIKLINFLDGLFNKFSEYISFVLNSSIKRYISLENHIQLHDMFETENQIKHHLNNISLQHAEILSKCKSLFSLKYQQIFGDQENVTKAINDLKIDVENSLKCISTPVIDAKKPLKNTGKYIAEDEFLLYAHFIMSYLRYSDQQVQCKQNQAISKKLICLLENTILQYYQKLLAANNVLINVMAFIDTTKKKDNPSTSDKDYSLGIGSFQSQRNFMCYYGNHNEIIYNDLKNCYGKLIKSIEAVKQNVDIAFSEIEKITHFRVFYNKKKSLTEQNTIIIPFKGECLYMIRSYLLRLRSLNQEEFKALLIELQKNSMLMLILNKIIKDNVIKKIIDTYKKFRNSIKDLLENLKEQNIIYNELKQKLNELTRENKIKSSIMDDNLNKNACETNDFFDATFEKFR</sequence>
<feature type="region of interest" description="Disordered" evidence="2">
    <location>
        <begin position="1"/>
        <end position="24"/>
    </location>
</feature>
<evidence type="ECO:0000256" key="1">
    <source>
        <dbReference type="SAM" id="Coils"/>
    </source>
</evidence>
<evidence type="ECO:0000256" key="2">
    <source>
        <dbReference type="SAM" id="MobiDB-lite"/>
    </source>
</evidence>
<keyword evidence="1" id="KW-0175">Coiled coil</keyword>
<dbReference type="InParanoid" id="J9D4T4"/>
<dbReference type="VEuPathDB" id="MicrosporidiaDB:EDEG_02767"/>
<proteinExistence type="predicted"/>
<gene>
    <name evidence="3" type="ORF">EDEG_02767</name>
</gene>
<comment type="caution">
    <text evidence="3">The sequence shown here is derived from an EMBL/GenBank/DDBJ whole genome shotgun (WGS) entry which is preliminary data.</text>
</comment>
<reference evidence="3 4" key="1">
    <citation type="submission" date="2011-08" db="EMBL/GenBank/DDBJ databases">
        <authorList>
            <person name="Liu Z.J."/>
            <person name="Shi F.L."/>
            <person name="Lu J.Q."/>
            <person name="Li M."/>
            <person name="Wang Z.L."/>
        </authorList>
    </citation>
    <scope>NUCLEOTIDE SEQUENCE [LARGE SCALE GENOMIC DNA]</scope>
    <source>
        <strain evidence="3 4">USNM 41457</strain>
    </source>
</reference>
<dbReference type="Proteomes" id="UP000003163">
    <property type="component" value="Unassembled WGS sequence"/>
</dbReference>
<accession>J9D4T4</accession>
<protein>
    <submittedName>
        <fullName evidence="3">Uncharacterized protein</fullName>
    </submittedName>
</protein>
<dbReference type="HOGENOM" id="CLU_503451_0_0_1"/>